<keyword evidence="4" id="KW-1185">Reference proteome</keyword>
<dbReference type="PRINTS" id="PR00195">
    <property type="entry name" value="DYNAMIN"/>
</dbReference>
<organism evidence="3 4">
    <name type="scientific">Salix dunnii</name>
    <dbReference type="NCBI Taxonomy" id="1413687"/>
    <lineage>
        <taxon>Eukaryota</taxon>
        <taxon>Viridiplantae</taxon>
        <taxon>Streptophyta</taxon>
        <taxon>Embryophyta</taxon>
        <taxon>Tracheophyta</taxon>
        <taxon>Spermatophyta</taxon>
        <taxon>Magnoliopsida</taxon>
        <taxon>eudicotyledons</taxon>
        <taxon>Gunneridae</taxon>
        <taxon>Pentapetalae</taxon>
        <taxon>rosids</taxon>
        <taxon>fabids</taxon>
        <taxon>Malpighiales</taxon>
        <taxon>Salicaceae</taxon>
        <taxon>Saliceae</taxon>
        <taxon>Salix</taxon>
    </lineage>
</organism>
<dbReference type="GO" id="GO:0008017">
    <property type="term" value="F:microtubule binding"/>
    <property type="evidence" value="ECO:0007669"/>
    <property type="project" value="TreeGrafter"/>
</dbReference>
<dbReference type="PROSITE" id="PS51718">
    <property type="entry name" value="G_DYNAMIN_2"/>
    <property type="match status" value="1"/>
</dbReference>
<evidence type="ECO:0000259" key="2">
    <source>
        <dbReference type="PROSITE" id="PS51718"/>
    </source>
</evidence>
<dbReference type="PANTHER" id="PTHR11566">
    <property type="entry name" value="DYNAMIN"/>
    <property type="match status" value="1"/>
</dbReference>
<dbReference type="InterPro" id="IPR001401">
    <property type="entry name" value="Dynamin_GTPase"/>
</dbReference>
<dbReference type="InterPro" id="IPR030381">
    <property type="entry name" value="G_DYNAMIN_dom"/>
</dbReference>
<evidence type="ECO:0000256" key="1">
    <source>
        <dbReference type="SAM" id="MobiDB-lite"/>
    </source>
</evidence>
<dbReference type="GO" id="GO:0003924">
    <property type="term" value="F:GTPase activity"/>
    <property type="evidence" value="ECO:0007669"/>
    <property type="project" value="InterPro"/>
</dbReference>
<dbReference type="CDD" id="cd08771">
    <property type="entry name" value="DLP_1"/>
    <property type="match status" value="1"/>
</dbReference>
<dbReference type="AlphaFoldDB" id="A0A835JNQ2"/>
<sequence length="780" mass="86662">MAAAVAFGEKLPIPEIVALGGQSDGKSSLLEALLGFRFNVREVEMGTRRPLILQMVHDPSALEPRCRFQEEDSEEYGSSVVSSTTIADIIKSRTEMLLKRTKTAVSSKPIVMRAEYAHCPNLTIIDTPGFVLKARKGEPETTPDEILSMVKSLASPPHRILLFLQQSSVEWCSSLWLDAIKDIDPSFRRTVIVVSKFDNRLKEFSDRWEVDRYLSASGYLGENTRPFFVALPKDRNTITNDEFRRQISQVDSEILHHLRDGVKGGFDEEKFRPYIGFSSLRDYLESELQKRYKEAAPATLALLEQRCCEVNAELDRMDSKILATSDVAHLRRSAMLHAASISNHVGALIDGAADPAPEQWGKTTVEEQAESGIGIWPGVTVDIKPPNATLRLYGGAAFERVMHEFRCAAYSIECPPVSREKVANILLAHAGRGGGRGVTEAAAEIARAAARSWLAPLLDTACDRLAFVLGNLFDLALERNHIRDSEYDKKNGDMDGYVGFHGALRHAYNRFIKDLAKQCKQLVRHHLDSVTSPYSQVCYENDFQGGFGLSVTSCFKFNQVSASPFYLELSDCGAPSRDETTRDQENIPPEKNVQQTTPGKVAEAREALKESHMTVPETPSPDQPCDLVYAGVRKENVNCNEIGPRKRISRIIGHTKNTENLRVQNGGSLLFGNGDTGSRSGSAYLEICSSAAQHFARIREVLVERSVTSTLNSGFLTPCRDRLVVTLGLDLFAVNDEKFMDMFVAPGAIDVLQNERQSLQKRQKILQSCLNEFKSLARAL</sequence>
<feature type="region of interest" description="Disordered" evidence="1">
    <location>
        <begin position="576"/>
        <end position="600"/>
    </location>
</feature>
<gene>
    <name evidence="3" type="ORF">SADUNF_Sadunf11G0081000</name>
</gene>
<dbReference type="OrthoDB" id="5061070at2759"/>
<comment type="caution">
    <text evidence="3">The sequence shown here is derived from an EMBL/GenBank/DDBJ whole genome shotgun (WGS) entry which is preliminary data.</text>
</comment>
<name>A0A835JNQ2_9ROSI</name>
<dbReference type="InterPro" id="IPR027417">
    <property type="entry name" value="P-loop_NTPase"/>
</dbReference>
<feature type="compositionally biased region" description="Basic and acidic residues" evidence="1">
    <location>
        <begin position="576"/>
        <end position="585"/>
    </location>
</feature>
<dbReference type="GO" id="GO:0005874">
    <property type="term" value="C:microtubule"/>
    <property type="evidence" value="ECO:0007669"/>
    <property type="project" value="TreeGrafter"/>
</dbReference>
<dbReference type="FunFam" id="3.40.50.300:FF:001030">
    <property type="entry name" value="Dynamin-related protein 5A"/>
    <property type="match status" value="1"/>
</dbReference>
<proteinExistence type="predicted"/>
<dbReference type="Proteomes" id="UP000657918">
    <property type="component" value="Chromosome 11"/>
</dbReference>
<dbReference type="InterPro" id="IPR045063">
    <property type="entry name" value="Dynamin_N"/>
</dbReference>
<dbReference type="InterPro" id="IPR022812">
    <property type="entry name" value="Dynamin"/>
</dbReference>
<evidence type="ECO:0000313" key="3">
    <source>
        <dbReference type="EMBL" id="KAF9672791.1"/>
    </source>
</evidence>
<accession>A0A835JNQ2</accession>
<dbReference type="GO" id="GO:0016020">
    <property type="term" value="C:membrane"/>
    <property type="evidence" value="ECO:0007669"/>
    <property type="project" value="TreeGrafter"/>
</dbReference>
<dbReference type="Pfam" id="PF00350">
    <property type="entry name" value="Dynamin_N"/>
    <property type="match status" value="1"/>
</dbReference>
<dbReference type="SUPFAM" id="SSF52540">
    <property type="entry name" value="P-loop containing nucleoside triphosphate hydrolases"/>
    <property type="match status" value="1"/>
</dbReference>
<dbReference type="GO" id="GO:0005737">
    <property type="term" value="C:cytoplasm"/>
    <property type="evidence" value="ECO:0007669"/>
    <property type="project" value="TreeGrafter"/>
</dbReference>
<evidence type="ECO:0000313" key="4">
    <source>
        <dbReference type="Proteomes" id="UP000657918"/>
    </source>
</evidence>
<dbReference type="SMART" id="SM00053">
    <property type="entry name" value="DYNc"/>
    <property type="match status" value="1"/>
</dbReference>
<dbReference type="PANTHER" id="PTHR11566:SF169">
    <property type="entry name" value="DYNAMIN-LIKE PROTEIN C"/>
    <property type="match status" value="1"/>
</dbReference>
<dbReference type="GO" id="GO:0005525">
    <property type="term" value="F:GTP binding"/>
    <property type="evidence" value="ECO:0007669"/>
    <property type="project" value="InterPro"/>
</dbReference>
<dbReference type="Gene3D" id="3.40.50.300">
    <property type="entry name" value="P-loop containing nucleotide triphosphate hydrolases"/>
    <property type="match status" value="1"/>
</dbReference>
<dbReference type="EMBL" id="JADGMS010000011">
    <property type="protein sequence ID" value="KAF9672791.1"/>
    <property type="molecule type" value="Genomic_DNA"/>
</dbReference>
<reference evidence="3 4" key="1">
    <citation type="submission" date="2020-10" db="EMBL/GenBank/DDBJ databases">
        <title>Plant Genome Project.</title>
        <authorList>
            <person name="Zhang R.-G."/>
        </authorList>
    </citation>
    <scope>NUCLEOTIDE SEQUENCE [LARGE SCALE GENOMIC DNA]</scope>
    <source>
        <strain evidence="3">FAFU-HL-1</strain>
        <tissue evidence="3">Leaf</tissue>
    </source>
</reference>
<feature type="domain" description="Dynamin-type G" evidence="2">
    <location>
        <begin position="10"/>
        <end position="297"/>
    </location>
</feature>
<protein>
    <recommendedName>
        <fullName evidence="2">Dynamin-type G domain-containing protein</fullName>
    </recommendedName>
</protein>